<dbReference type="EMBL" id="MCGI01000001">
    <property type="protein sequence ID" value="ODM13365.1"/>
    <property type="molecule type" value="Genomic_DNA"/>
</dbReference>
<dbReference type="GeneID" id="93299582"/>
<evidence type="ECO:0000259" key="6">
    <source>
        <dbReference type="Pfam" id="PF00535"/>
    </source>
</evidence>
<dbReference type="PANTHER" id="PTHR43179">
    <property type="entry name" value="RHAMNOSYLTRANSFERASE WBBL"/>
    <property type="match status" value="1"/>
</dbReference>
<dbReference type="AlphaFoldDB" id="A0A1E3AXD3"/>
<comment type="pathway">
    <text evidence="1">Cell wall biogenesis; cell wall polysaccharide biosynthesis.</text>
</comment>
<keyword evidence="5" id="KW-0472">Membrane</keyword>
<accession>A0A1E3AXD3</accession>
<dbReference type="InterPro" id="IPR029044">
    <property type="entry name" value="Nucleotide-diphossugar_trans"/>
</dbReference>
<dbReference type="GO" id="GO:0102096">
    <property type="term" value="F:decaprenyl-N-acetyl-alpha-D-glucosaminyl-pyrophosphate:dTDP-alpha-L-rhamnose rhamnosyltransferase activity"/>
    <property type="evidence" value="ECO:0007669"/>
    <property type="project" value="UniProtKB-EC"/>
</dbReference>
<sequence length="303" mass="35107">MRLAVILVNYNGLRFNEECINSILRSDWLGEINIYLVDNHSTDASMEQLKSSFSNRKEVNFIYLSQNIGFAAANNIGIKKSLTEDADFVMILNNDTVIEKDMIKIMVETSLEYPNSIIVPKILFEADKDILWYAGGFFSRLVWKPKSRGESEKDQGQYDEDTDCDFANGCCMLMPRNMFSRLGFMDESFFLYYEDTEYSLRAKKAGIKIRYSSMAKMYHKVNASTGGNSSPACAYYISRNWIMCMRKRMPLLRFVFFFLYYIINRMGCFGVWALQGKWKMIYAGCLGICDYMRQKSGKWSGVQ</sequence>
<feature type="transmembrane region" description="Helical" evidence="5">
    <location>
        <begin position="251"/>
        <end position="274"/>
    </location>
</feature>
<dbReference type="Gene3D" id="3.90.550.10">
    <property type="entry name" value="Spore Coat Polysaccharide Biosynthesis Protein SpsA, Chain A"/>
    <property type="match status" value="1"/>
</dbReference>
<dbReference type="InterPro" id="IPR001173">
    <property type="entry name" value="Glyco_trans_2-like"/>
</dbReference>
<comment type="caution">
    <text evidence="7">The sequence shown here is derived from an EMBL/GenBank/DDBJ whole genome shotgun (WGS) entry which is preliminary data.</text>
</comment>
<protein>
    <submittedName>
        <fullName evidence="7">N-acetylglucosaminyl-diphospho-decaprenol L-rhamnosyltransferase</fullName>
        <ecNumber evidence="7">2.4.1.289</ecNumber>
    </submittedName>
</protein>
<evidence type="ECO:0000313" key="7">
    <source>
        <dbReference type="EMBL" id="ODM13365.1"/>
    </source>
</evidence>
<proteinExistence type="inferred from homology"/>
<dbReference type="SUPFAM" id="SSF53448">
    <property type="entry name" value="Nucleotide-diphospho-sugar transferases"/>
    <property type="match status" value="1"/>
</dbReference>
<comment type="similarity">
    <text evidence="2">Belongs to the glycosyltransferase 2 family.</text>
</comment>
<evidence type="ECO:0000256" key="5">
    <source>
        <dbReference type="SAM" id="Phobius"/>
    </source>
</evidence>
<keyword evidence="4 7" id="KW-0808">Transferase</keyword>
<gene>
    <name evidence="7" type="primary">wbbL_2</name>
    <name evidence="7" type="ORF">BEH84_01080</name>
</gene>
<reference evidence="7 8" key="1">
    <citation type="submission" date="2016-07" db="EMBL/GenBank/DDBJ databases">
        <title>Characterization of isolates of Eisenbergiella tayi derived from blood cultures, using whole genome sequencing.</title>
        <authorList>
            <person name="Burdz T."/>
            <person name="Wiebe D."/>
            <person name="Huynh C."/>
            <person name="Bernard K."/>
        </authorList>
    </citation>
    <scope>NUCLEOTIDE SEQUENCE [LARGE SCALE GENOMIC DNA]</scope>
    <source>
        <strain evidence="7 8">NML 120489</strain>
    </source>
</reference>
<evidence type="ECO:0000256" key="4">
    <source>
        <dbReference type="ARBA" id="ARBA00022679"/>
    </source>
</evidence>
<evidence type="ECO:0000256" key="2">
    <source>
        <dbReference type="ARBA" id="ARBA00006739"/>
    </source>
</evidence>
<keyword evidence="5" id="KW-1133">Transmembrane helix</keyword>
<organism evidence="7 8">
    <name type="scientific">Eisenbergiella tayi</name>
    <dbReference type="NCBI Taxonomy" id="1432052"/>
    <lineage>
        <taxon>Bacteria</taxon>
        <taxon>Bacillati</taxon>
        <taxon>Bacillota</taxon>
        <taxon>Clostridia</taxon>
        <taxon>Lachnospirales</taxon>
        <taxon>Lachnospiraceae</taxon>
        <taxon>Eisenbergiella</taxon>
    </lineage>
</organism>
<dbReference type="EC" id="2.4.1.289" evidence="7"/>
<keyword evidence="5" id="KW-0812">Transmembrane</keyword>
<dbReference type="Proteomes" id="UP000095003">
    <property type="component" value="Unassembled WGS sequence"/>
</dbReference>
<keyword evidence="3 7" id="KW-0328">Glycosyltransferase</keyword>
<dbReference type="RefSeq" id="WP_009251304.1">
    <property type="nucleotide sequence ID" value="NZ_CABMHK010000206.1"/>
</dbReference>
<name>A0A1E3AXD3_9FIRM</name>
<evidence type="ECO:0000256" key="1">
    <source>
        <dbReference type="ARBA" id="ARBA00004776"/>
    </source>
</evidence>
<feature type="domain" description="Glycosyltransferase 2-like" evidence="6">
    <location>
        <begin position="5"/>
        <end position="182"/>
    </location>
</feature>
<dbReference type="PANTHER" id="PTHR43179:SF12">
    <property type="entry name" value="GALACTOFURANOSYLTRANSFERASE GLFT2"/>
    <property type="match status" value="1"/>
</dbReference>
<dbReference type="Pfam" id="PF00535">
    <property type="entry name" value="Glycos_transf_2"/>
    <property type="match status" value="1"/>
</dbReference>
<evidence type="ECO:0000256" key="3">
    <source>
        <dbReference type="ARBA" id="ARBA00022676"/>
    </source>
</evidence>
<dbReference type="CDD" id="cd04186">
    <property type="entry name" value="GT_2_like_c"/>
    <property type="match status" value="1"/>
</dbReference>
<evidence type="ECO:0000313" key="8">
    <source>
        <dbReference type="Proteomes" id="UP000095003"/>
    </source>
</evidence>